<organism evidence="8 9">
    <name type="scientific">Tetracentron sinense</name>
    <name type="common">Spur-leaf</name>
    <dbReference type="NCBI Taxonomy" id="13715"/>
    <lineage>
        <taxon>Eukaryota</taxon>
        <taxon>Viridiplantae</taxon>
        <taxon>Streptophyta</taxon>
        <taxon>Embryophyta</taxon>
        <taxon>Tracheophyta</taxon>
        <taxon>Spermatophyta</taxon>
        <taxon>Magnoliopsida</taxon>
        <taxon>Trochodendrales</taxon>
        <taxon>Trochodendraceae</taxon>
        <taxon>Tetracentron</taxon>
    </lineage>
</organism>
<keyword evidence="3" id="KW-0808">Transferase</keyword>
<gene>
    <name evidence="8" type="ORF">HHK36_011224</name>
</gene>
<evidence type="ECO:0000256" key="1">
    <source>
        <dbReference type="ARBA" id="ARBA00004323"/>
    </source>
</evidence>
<name>A0A835DK85_TETSI</name>
<evidence type="ECO:0000256" key="3">
    <source>
        <dbReference type="ARBA" id="ARBA00022676"/>
    </source>
</evidence>
<dbReference type="InterPro" id="IPR040911">
    <property type="entry name" value="Exostosin_GT47"/>
</dbReference>
<keyword evidence="3" id="KW-0328">Glycosyltransferase</keyword>
<comment type="caution">
    <text evidence="8">The sequence shown here is derived from an EMBL/GenBank/DDBJ whole genome shotgun (WGS) entry which is preliminary data.</text>
</comment>
<evidence type="ECO:0000256" key="6">
    <source>
        <dbReference type="SAM" id="Phobius"/>
    </source>
</evidence>
<keyword evidence="5" id="KW-0333">Golgi apparatus</keyword>
<protein>
    <recommendedName>
        <fullName evidence="7">Exostosin GT47 domain-containing protein</fullName>
    </recommendedName>
</protein>
<dbReference type="EMBL" id="JABCRI010000007">
    <property type="protein sequence ID" value="KAF8403129.1"/>
    <property type="molecule type" value="Genomic_DNA"/>
</dbReference>
<evidence type="ECO:0000256" key="5">
    <source>
        <dbReference type="ARBA" id="ARBA00023034"/>
    </source>
</evidence>
<accession>A0A835DK85</accession>
<evidence type="ECO:0000256" key="4">
    <source>
        <dbReference type="ARBA" id="ARBA00022968"/>
    </source>
</evidence>
<dbReference type="OMA" id="NTHFISH"/>
<keyword evidence="6" id="KW-0812">Transmembrane</keyword>
<dbReference type="AlphaFoldDB" id="A0A835DK85"/>
<feature type="domain" description="Exostosin GT47" evidence="7">
    <location>
        <begin position="114"/>
        <end position="302"/>
    </location>
</feature>
<dbReference type="GO" id="GO:0000139">
    <property type="term" value="C:Golgi membrane"/>
    <property type="evidence" value="ECO:0007669"/>
    <property type="project" value="UniProtKB-SubCell"/>
</dbReference>
<evidence type="ECO:0000259" key="7">
    <source>
        <dbReference type="Pfam" id="PF03016"/>
    </source>
</evidence>
<dbReference type="InterPro" id="IPR004263">
    <property type="entry name" value="Exostosin"/>
</dbReference>
<dbReference type="Pfam" id="PF03016">
    <property type="entry name" value="Exostosin_GT47"/>
    <property type="match status" value="1"/>
</dbReference>
<reference evidence="8 9" key="1">
    <citation type="submission" date="2020-04" db="EMBL/GenBank/DDBJ databases">
        <title>Plant Genome Project.</title>
        <authorList>
            <person name="Zhang R.-G."/>
        </authorList>
    </citation>
    <scope>NUCLEOTIDE SEQUENCE [LARGE SCALE GENOMIC DNA]</scope>
    <source>
        <strain evidence="8">YNK0</strain>
        <tissue evidence="8">Leaf</tissue>
    </source>
</reference>
<dbReference type="OrthoDB" id="1924787at2759"/>
<keyword evidence="6" id="KW-0472">Membrane</keyword>
<sequence>MFRFPYFFDEKVDFKRTIKNRGFYLRMKLSHRHGRHDKSSCYRYFRWVLWVSLFLYFFSSYLISSSTKTTSLYKTTVSSSKTGFISRALFETINTTVLQKPRSKETLLSRGSLSDLKVFIYDLPSKYNSDWLSNKRCANHLFASEVAIHRALLGSDVRTFNPWEADFFFVPVYVSCNFSTPDGFPAIGHARSLLASAVEHISSEMPFWNRSGGSDHVFVASHDFGACFHAMEDEAIAEGIPQFLKKSIILQTFGVRFRHPCQDVENVLIPPFISPESVRSTLETAPVTGKRDIWVFFRGRMEIHPKNISGRFYSK</sequence>
<keyword evidence="6" id="KW-1133">Transmembrane helix</keyword>
<keyword evidence="4" id="KW-0735">Signal-anchor</keyword>
<proteinExistence type="inferred from homology"/>
<evidence type="ECO:0000256" key="2">
    <source>
        <dbReference type="ARBA" id="ARBA00010271"/>
    </source>
</evidence>
<comment type="subcellular location">
    <subcellularLocation>
        <location evidence="1">Golgi apparatus membrane</location>
        <topology evidence="1">Single-pass type II membrane protein</topology>
    </subcellularLocation>
</comment>
<dbReference type="PANTHER" id="PTHR11062:SF229">
    <property type="entry name" value="GLUCURONOXYLAN GLUCURONOSYLTRANSFERASE IRX7-RELATED"/>
    <property type="match status" value="1"/>
</dbReference>
<dbReference type="Proteomes" id="UP000655225">
    <property type="component" value="Unassembled WGS sequence"/>
</dbReference>
<keyword evidence="9" id="KW-1185">Reference proteome</keyword>
<evidence type="ECO:0000313" key="8">
    <source>
        <dbReference type="EMBL" id="KAF8403129.1"/>
    </source>
</evidence>
<evidence type="ECO:0000313" key="9">
    <source>
        <dbReference type="Proteomes" id="UP000655225"/>
    </source>
</evidence>
<dbReference type="GO" id="GO:0010417">
    <property type="term" value="P:glucuronoxylan biosynthetic process"/>
    <property type="evidence" value="ECO:0007669"/>
    <property type="project" value="TreeGrafter"/>
</dbReference>
<feature type="transmembrane region" description="Helical" evidence="6">
    <location>
        <begin position="44"/>
        <end position="63"/>
    </location>
</feature>
<dbReference type="GO" id="GO:0016757">
    <property type="term" value="F:glycosyltransferase activity"/>
    <property type="evidence" value="ECO:0007669"/>
    <property type="project" value="UniProtKB-KW"/>
</dbReference>
<comment type="similarity">
    <text evidence="2">Belongs to the glycosyltransferase 47 family.</text>
</comment>
<dbReference type="PANTHER" id="PTHR11062">
    <property type="entry name" value="EXOSTOSIN HEPARAN SULFATE GLYCOSYLTRANSFERASE -RELATED"/>
    <property type="match status" value="1"/>
</dbReference>